<sequence>MTLTNEKSDDPVGPGIKKSRKASHYCCSACVIKCEKLCEQVESLTEKLKSAEEENKKLKSMLSADQKLQA</sequence>
<dbReference type="WBParaSite" id="PS1159_v2.g11565.t1">
    <property type="protein sequence ID" value="PS1159_v2.g11565.t1"/>
    <property type="gene ID" value="PS1159_v2.g11565"/>
</dbReference>
<name>A0AC35EX63_9BILA</name>
<dbReference type="Proteomes" id="UP000887580">
    <property type="component" value="Unplaced"/>
</dbReference>
<evidence type="ECO:0000313" key="1">
    <source>
        <dbReference type="Proteomes" id="UP000887580"/>
    </source>
</evidence>
<accession>A0AC35EX63</accession>
<proteinExistence type="predicted"/>
<evidence type="ECO:0000313" key="2">
    <source>
        <dbReference type="WBParaSite" id="PS1159_v2.g11565.t1"/>
    </source>
</evidence>
<organism evidence="1 2">
    <name type="scientific">Panagrolaimus sp. PS1159</name>
    <dbReference type="NCBI Taxonomy" id="55785"/>
    <lineage>
        <taxon>Eukaryota</taxon>
        <taxon>Metazoa</taxon>
        <taxon>Ecdysozoa</taxon>
        <taxon>Nematoda</taxon>
        <taxon>Chromadorea</taxon>
        <taxon>Rhabditida</taxon>
        <taxon>Tylenchina</taxon>
        <taxon>Panagrolaimomorpha</taxon>
        <taxon>Panagrolaimoidea</taxon>
        <taxon>Panagrolaimidae</taxon>
        <taxon>Panagrolaimus</taxon>
    </lineage>
</organism>
<protein>
    <submittedName>
        <fullName evidence="2">Uncharacterized protein</fullName>
    </submittedName>
</protein>
<reference evidence="2" key="1">
    <citation type="submission" date="2022-11" db="UniProtKB">
        <authorList>
            <consortium name="WormBaseParasite"/>
        </authorList>
    </citation>
    <scope>IDENTIFICATION</scope>
</reference>